<name>A0A565CGX0_9BRAS</name>
<evidence type="ECO:0000313" key="1">
    <source>
        <dbReference type="EMBL" id="VVB12741.1"/>
    </source>
</evidence>
<sequence>MELTFEQRKRSASNTVGRIVYERIILLCNILVRRYFVLTASDLEECYQNPESFRHEQDMIQWTQKLRPCA</sequence>
<proteinExistence type="predicted"/>
<dbReference type="AlphaFoldDB" id="A0A565CGX0"/>
<dbReference type="EMBL" id="CABITT030000007">
    <property type="protein sequence ID" value="VVB12741.1"/>
    <property type="molecule type" value="Genomic_DNA"/>
</dbReference>
<comment type="caution">
    <text evidence="1">The sequence shown here is derived from an EMBL/GenBank/DDBJ whole genome shotgun (WGS) entry which is preliminary data.</text>
</comment>
<organism evidence="1 2">
    <name type="scientific">Arabis nemorensis</name>
    <dbReference type="NCBI Taxonomy" id="586526"/>
    <lineage>
        <taxon>Eukaryota</taxon>
        <taxon>Viridiplantae</taxon>
        <taxon>Streptophyta</taxon>
        <taxon>Embryophyta</taxon>
        <taxon>Tracheophyta</taxon>
        <taxon>Spermatophyta</taxon>
        <taxon>Magnoliopsida</taxon>
        <taxon>eudicotyledons</taxon>
        <taxon>Gunneridae</taxon>
        <taxon>Pentapetalae</taxon>
        <taxon>rosids</taxon>
        <taxon>malvids</taxon>
        <taxon>Brassicales</taxon>
        <taxon>Brassicaceae</taxon>
        <taxon>Arabideae</taxon>
        <taxon>Arabis</taxon>
    </lineage>
</organism>
<protein>
    <submittedName>
        <fullName evidence="1">Uncharacterized protein</fullName>
    </submittedName>
</protein>
<accession>A0A565CGX0</accession>
<reference evidence="1" key="1">
    <citation type="submission" date="2019-07" db="EMBL/GenBank/DDBJ databases">
        <authorList>
            <person name="Dittberner H."/>
        </authorList>
    </citation>
    <scope>NUCLEOTIDE SEQUENCE [LARGE SCALE GENOMIC DNA]</scope>
</reference>
<dbReference type="Proteomes" id="UP000489600">
    <property type="component" value="Unassembled WGS sequence"/>
</dbReference>
<gene>
    <name evidence="1" type="ORF">ANE_LOCUS23185</name>
</gene>
<keyword evidence="2" id="KW-1185">Reference proteome</keyword>
<dbReference type="OrthoDB" id="361693at2759"/>
<evidence type="ECO:0000313" key="2">
    <source>
        <dbReference type="Proteomes" id="UP000489600"/>
    </source>
</evidence>